<feature type="chain" id="PRO_5003485425" description="DUF3300 domain-containing protein" evidence="2">
    <location>
        <begin position="27"/>
        <end position="301"/>
    </location>
</feature>
<feature type="compositionally biased region" description="Polar residues" evidence="1">
    <location>
        <begin position="179"/>
        <end position="190"/>
    </location>
</feature>
<evidence type="ECO:0000313" key="3">
    <source>
        <dbReference type="EMBL" id="EHJ39625.1"/>
    </source>
</evidence>
<reference evidence="3 4" key="1">
    <citation type="submission" date="2011-08" db="EMBL/GenBank/DDBJ databases">
        <authorList>
            <person name="Weinstock G."/>
            <person name="Sodergren E."/>
            <person name="Clifton S."/>
            <person name="Fulton L."/>
            <person name="Fulton B."/>
            <person name="Courtney L."/>
            <person name="Fronick C."/>
            <person name="Harrison M."/>
            <person name="Strong C."/>
            <person name="Farmer C."/>
            <person name="Delahaunty K."/>
            <person name="Markovic C."/>
            <person name="Hall O."/>
            <person name="Minx P."/>
            <person name="Tomlinson C."/>
            <person name="Mitreva M."/>
            <person name="Hou S."/>
            <person name="Chen J."/>
            <person name="Wollam A."/>
            <person name="Pepin K.H."/>
            <person name="Johnson M."/>
            <person name="Bhonagiri V."/>
            <person name="Zhang X."/>
            <person name="Suruliraj S."/>
            <person name="Warren W."/>
            <person name="Chinwalla A."/>
            <person name="Mardis E.R."/>
            <person name="Wilson R.K."/>
        </authorList>
    </citation>
    <scope>NUCLEOTIDE SEQUENCE [LARGE SCALE GENOMIC DNA]</scope>
    <source>
        <strain evidence="3 4">DSM 18206</strain>
    </source>
</reference>
<dbReference type="GeneID" id="78337225"/>
<proteinExistence type="predicted"/>
<evidence type="ECO:0008006" key="5">
    <source>
        <dbReference type="Google" id="ProtNLM"/>
    </source>
</evidence>
<feature type="compositionally biased region" description="Low complexity" evidence="1">
    <location>
        <begin position="211"/>
        <end position="237"/>
    </location>
</feature>
<organism evidence="3 4">
    <name type="scientific">Leyella stercorea DSM 18206</name>
    <dbReference type="NCBI Taxonomy" id="1002367"/>
    <lineage>
        <taxon>Bacteria</taxon>
        <taxon>Pseudomonadati</taxon>
        <taxon>Bacteroidota</taxon>
        <taxon>Bacteroidia</taxon>
        <taxon>Bacteroidales</taxon>
        <taxon>Prevotellaceae</taxon>
        <taxon>Leyella</taxon>
    </lineage>
</organism>
<dbReference type="eggNOG" id="ENOG503415M">
    <property type="taxonomic scope" value="Bacteria"/>
</dbReference>
<gene>
    <name evidence="3" type="ORF">HMPREF0673_01568</name>
</gene>
<evidence type="ECO:0000256" key="1">
    <source>
        <dbReference type="SAM" id="MobiDB-lite"/>
    </source>
</evidence>
<feature type="signal peptide" evidence="2">
    <location>
        <begin position="1"/>
        <end position="26"/>
    </location>
</feature>
<dbReference type="EMBL" id="AFZZ01000138">
    <property type="protein sequence ID" value="EHJ39625.1"/>
    <property type="molecule type" value="Genomic_DNA"/>
</dbReference>
<feature type="region of interest" description="Disordered" evidence="1">
    <location>
        <begin position="171"/>
        <end position="301"/>
    </location>
</feature>
<sequence length="301" mass="33766">MKRLFATIVMVLGFAVAASAMSYSQAREQALFLTDKMAYELNLTDDQYEAAYEINLDYLLSVNSDDELYGDYWRWRNIDFSYVLLDWQYRMFCEAAYFYRPLYFSAGVWHFAIYARYPHRDYFYFHRPTVYVSYRGGHSWRQNNGSSWYNGRTFGSRRGGDAHFGMRDGFKRGDYGRGNRQSFGSRGNRQVESRGNSGFGSRRDNSGSGFGSRSSSGFGSSRSSSGFGSSRSSSGFGSSRGSGFGSRESSTRTTVRQPESNRGSSSSSFGSRRDNSSGSSAPRSTFKPSGSSRSGGFGSRR</sequence>
<dbReference type="AlphaFoldDB" id="G6AY59"/>
<evidence type="ECO:0000256" key="2">
    <source>
        <dbReference type="SAM" id="SignalP"/>
    </source>
</evidence>
<name>G6AY59_9BACT</name>
<evidence type="ECO:0000313" key="4">
    <source>
        <dbReference type="Proteomes" id="UP000004407"/>
    </source>
</evidence>
<dbReference type="HOGENOM" id="CLU_056168_0_0_10"/>
<dbReference type="Proteomes" id="UP000004407">
    <property type="component" value="Unassembled WGS sequence"/>
</dbReference>
<accession>G6AY59</accession>
<dbReference type="PATRIC" id="fig|1002367.3.peg.1267"/>
<dbReference type="RefSeq" id="WP_007899969.1">
    <property type="nucleotide sequence ID" value="NZ_JH379430.1"/>
</dbReference>
<keyword evidence="2" id="KW-0732">Signal</keyword>
<protein>
    <recommendedName>
        <fullName evidence="5">DUF3300 domain-containing protein</fullName>
    </recommendedName>
</protein>
<comment type="caution">
    <text evidence="3">The sequence shown here is derived from an EMBL/GenBank/DDBJ whole genome shotgun (WGS) entry which is preliminary data.</text>
</comment>
<feature type="compositionally biased region" description="Low complexity" evidence="1">
    <location>
        <begin position="260"/>
        <end position="280"/>
    </location>
</feature>